<protein>
    <submittedName>
        <fullName evidence="1">Uncharacterized protein</fullName>
    </submittedName>
</protein>
<evidence type="ECO:0000313" key="1">
    <source>
        <dbReference type="EMBL" id="KAK5625991.1"/>
    </source>
</evidence>
<evidence type="ECO:0000313" key="2">
    <source>
        <dbReference type="Proteomes" id="UP001305414"/>
    </source>
</evidence>
<gene>
    <name evidence="1" type="ORF">RRF57_001707</name>
</gene>
<name>A0AAN7UIU4_9PEZI</name>
<reference evidence="1 2" key="1">
    <citation type="submission" date="2023-10" db="EMBL/GenBank/DDBJ databases">
        <title>Draft genome sequence of Xylaria bambusicola isolate GMP-LS, the root and basal stem rot pathogen of sugarcane in Indonesia.</title>
        <authorList>
            <person name="Selvaraj P."/>
            <person name="Muralishankar V."/>
            <person name="Muruganantham S."/>
            <person name="Sp S."/>
            <person name="Haryani S."/>
            <person name="Lau K.J.X."/>
            <person name="Naqvi N.I."/>
        </authorList>
    </citation>
    <scope>NUCLEOTIDE SEQUENCE [LARGE SCALE GENOMIC DNA]</scope>
    <source>
        <strain evidence="1">GMP-LS</strain>
    </source>
</reference>
<sequence length="96" mass="10951">MPRQTQDFGQRVSAARQALMSIRIEMEGFIQDIGGATSKPKQIADTAAVQLGLLDWVESSRSVRRMADIEWAIVELNNQIANKRGDWVRLRARLRR</sequence>
<comment type="caution">
    <text evidence="1">The sequence shown here is derived from an EMBL/GenBank/DDBJ whole genome shotgun (WGS) entry which is preliminary data.</text>
</comment>
<dbReference type="Proteomes" id="UP001305414">
    <property type="component" value="Unassembled WGS sequence"/>
</dbReference>
<accession>A0AAN7UIU4</accession>
<dbReference type="EMBL" id="JAWHQM010000003">
    <property type="protein sequence ID" value="KAK5625991.1"/>
    <property type="molecule type" value="Genomic_DNA"/>
</dbReference>
<dbReference type="AlphaFoldDB" id="A0AAN7UIU4"/>
<proteinExistence type="predicted"/>
<organism evidence="1 2">
    <name type="scientific">Xylaria bambusicola</name>
    <dbReference type="NCBI Taxonomy" id="326684"/>
    <lineage>
        <taxon>Eukaryota</taxon>
        <taxon>Fungi</taxon>
        <taxon>Dikarya</taxon>
        <taxon>Ascomycota</taxon>
        <taxon>Pezizomycotina</taxon>
        <taxon>Sordariomycetes</taxon>
        <taxon>Xylariomycetidae</taxon>
        <taxon>Xylariales</taxon>
        <taxon>Xylariaceae</taxon>
        <taxon>Xylaria</taxon>
    </lineage>
</organism>
<keyword evidence="2" id="KW-1185">Reference proteome</keyword>